<dbReference type="PANTHER" id="PTHR37731:SF1">
    <property type="entry name" value="PEPTIDE TRANSPORTER FAMILY PROTEIN"/>
    <property type="match status" value="1"/>
</dbReference>
<organism evidence="2 3">
    <name type="scientific">Arabis alpina</name>
    <name type="common">Alpine rock-cress</name>
    <dbReference type="NCBI Taxonomy" id="50452"/>
    <lineage>
        <taxon>Eukaryota</taxon>
        <taxon>Viridiplantae</taxon>
        <taxon>Streptophyta</taxon>
        <taxon>Embryophyta</taxon>
        <taxon>Tracheophyta</taxon>
        <taxon>Spermatophyta</taxon>
        <taxon>Magnoliopsida</taxon>
        <taxon>eudicotyledons</taxon>
        <taxon>Gunneridae</taxon>
        <taxon>Pentapetalae</taxon>
        <taxon>rosids</taxon>
        <taxon>malvids</taxon>
        <taxon>Brassicales</taxon>
        <taxon>Brassicaceae</taxon>
        <taxon>Arabideae</taxon>
        <taxon>Arabis</taxon>
    </lineage>
</organism>
<dbReference type="EMBL" id="CM002871">
    <property type="protein sequence ID" value="KFK38329.1"/>
    <property type="molecule type" value="Genomic_DNA"/>
</dbReference>
<reference evidence="3" key="1">
    <citation type="journal article" date="2015" name="Nat. Plants">
        <title>Genome expansion of Arabis alpina linked with retrotransposition and reduced symmetric DNA methylation.</title>
        <authorList>
            <person name="Willing E.M."/>
            <person name="Rawat V."/>
            <person name="Mandakova T."/>
            <person name="Maumus F."/>
            <person name="James G.V."/>
            <person name="Nordstroem K.J."/>
            <person name="Becker C."/>
            <person name="Warthmann N."/>
            <person name="Chica C."/>
            <person name="Szarzynska B."/>
            <person name="Zytnicki M."/>
            <person name="Albani M.C."/>
            <person name="Kiefer C."/>
            <person name="Bergonzi S."/>
            <person name="Castaings L."/>
            <person name="Mateos J.L."/>
            <person name="Berns M.C."/>
            <person name="Bujdoso N."/>
            <person name="Piofczyk T."/>
            <person name="de Lorenzo L."/>
            <person name="Barrero-Sicilia C."/>
            <person name="Mateos I."/>
            <person name="Piednoel M."/>
            <person name="Hagmann J."/>
            <person name="Chen-Min-Tao R."/>
            <person name="Iglesias-Fernandez R."/>
            <person name="Schuster S.C."/>
            <person name="Alonso-Blanco C."/>
            <person name="Roudier F."/>
            <person name="Carbonero P."/>
            <person name="Paz-Ares J."/>
            <person name="Davis S.J."/>
            <person name="Pecinka A."/>
            <person name="Quesneville H."/>
            <person name="Colot V."/>
            <person name="Lysak M.A."/>
            <person name="Weigel D."/>
            <person name="Coupland G."/>
            <person name="Schneeberger K."/>
        </authorList>
    </citation>
    <scope>NUCLEOTIDE SEQUENCE [LARGE SCALE GENOMIC DNA]</scope>
    <source>
        <strain evidence="3">cv. Pajares</strain>
    </source>
</reference>
<accession>A0A087H877</accession>
<feature type="region of interest" description="Disordered" evidence="1">
    <location>
        <begin position="56"/>
        <end position="93"/>
    </location>
</feature>
<dbReference type="Proteomes" id="UP000029120">
    <property type="component" value="Chromosome 3"/>
</dbReference>
<dbReference type="eggNOG" id="ENOG502QQAK">
    <property type="taxonomic scope" value="Eukaryota"/>
</dbReference>
<feature type="compositionally biased region" description="Polar residues" evidence="1">
    <location>
        <begin position="72"/>
        <end position="81"/>
    </location>
</feature>
<keyword evidence="3" id="KW-1185">Reference proteome</keyword>
<proteinExistence type="predicted"/>
<feature type="compositionally biased region" description="Pro residues" evidence="1">
    <location>
        <begin position="56"/>
        <end position="69"/>
    </location>
</feature>
<dbReference type="OMA" id="RESPTGF"/>
<evidence type="ECO:0008006" key="4">
    <source>
        <dbReference type="Google" id="ProtNLM"/>
    </source>
</evidence>
<sequence>MATSSSRSLASSYTFDDKDLDDADLWALIDSAAAAMTSSAVAKSTKALAVRYPNYKSPPTPVSCPPPQSKPLQVTNHNPSFNRRLPEESPRPNKMVRSGVLAEVKCESPLALVTTANNRNSTPVICSTKFTSPESYLSPGIRQSTPLSVVSPAVSCVKNDSVSEMRHSLSGSFPSATLFKEYQNTAMEILEKPDYTMISGKAYIKKSGWRKISFYFNVSYEIRDKTIEFDENRNVQRAEFIVRAIMHGGRFADGWGSCERREKKFLKPNHDIPSTAETRAKNRACQDLLGIGEYRQSPTEYPR</sequence>
<dbReference type="Gramene" id="KFK38329">
    <property type="protein sequence ID" value="KFK38329"/>
    <property type="gene ID" value="AALP_AA3G100100"/>
</dbReference>
<evidence type="ECO:0000313" key="2">
    <source>
        <dbReference type="EMBL" id="KFK38329.1"/>
    </source>
</evidence>
<dbReference type="OrthoDB" id="762052at2759"/>
<evidence type="ECO:0000256" key="1">
    <source>
        <dbReference type="SAM" id="MobiDB-lite"/>
    </source>
</evidence>
<name>A0A087H877_ARAAL</name>
<protein>
    <recommendedName>
        <fullName evidence="4">Peptide transporter family protein</fullName>
    </recommendedName>
</protein>
<dbReference type="PANTHER" id="PTHR37731">
    <property type="entry name" value="PEPTIDE TRANSPORTER FAMILY PROTEIN"/>
    <property type="match status" value="1"/>
</dbReference>
<dbReference type="AlphaFoldDB" id="A0A087H877"/>
<evidence type="ECO:0000313" key="3">
    <source>
        <dbReference type="Proteomes" id="UP000029120"/>
    </source>
</evidence>
<gene>
    <name evidence="2" type="ordered locus">AALP_Aa3g100100</name>
</gene>